<dbReference type="PANTHER" id="PTHR35526:SF3">
    <property type="entry name" value="ANTI-SIGMA-F FACTOR RSBW"/>
    <property type="match status" value="1"/>
</dbReference>
<sequence length="157" mass="16304">MAISGRPCRATEVSEDVDAQVVEDCRREDVRSLRRIVDGCAVLAGLDEEARDVVVLLTSEVVTNAVVHGGPPARMAVRATHRHVHVEVADAAPGVPVVRAPDEARAHGRGMALVDDLASAWGVVAGTGAGHPEGKTVWFHVARAGAGCSGGHGTTPR</sequence>
<dbReference type="Gene3D" id="3.30.565.10">
    <property type="entry name" value="Histidine kinase-like ATPase, C-terminal domain"/>
    <property type="match status" value="1"/>
</dbReference>
<dbReference type="EMBL" id="RJKN01000004">
    <property type="protein sequence ID" value="ROP43343.1"/>
    <property type="molecule type" value="Genomic_DNA"/>
</dbReference>
<keyword evidence="1" id="KW-0723">Serine/threonine-protein kinase</keyword>
<dbReference type="RefSeq" id="WP_123380002.1">
    <property type="nucleotide sequence ID" value="NZ_RJKN01000004.1"/>
</dbReference>
<dbReference type="InterPro" id="IPR003594">
    <property type="entry name" value="HATPase_dom"/>
</dbReference>
<dbReference type="AlphaFoldDB" id="A0A3N1HLE2"/>
<feature type="domain" description="Histidine kinase/HSP90-like ATPase" evidence="2">
    <location>
        <begin position="28"/>
        <end position="123"/>
    </location>
</feature>
<keyword evidence="4" id="KW-1185">Reference proteome</keyword>
<dbReference type="CDD" id="cd16936">
    <property type="entry name" value="HATPase_RsbW-like"/>
    <property type="match status" value="1"/>
</dbReference>
<dbReference type="GO" id="GO:0004674">
    <property type="term" value="F:protein serine/threonine kinase activity"/>
    <property type="evidence" value="ECO:0007669"/>
    <property type="project" value="UniProtKB-KW"/>
</dbReference>
<organism evidence="3 4">
    <name type="scientific">Pseudokineococcus lusitanus</name>
    <dbReference type="NCBI Taxonomy" id="763993"/>
    <lineage>
        <taxon>Bacteria</taxon>
        <taxon>Bacillati</taxon>
        <taxon>Actinomycetota</taxon>
        <taxon>Actinomycetes</taxon>
        <taxon>Kineosporiales</taxon>
        <taxon>Kineosporiaceae</taxon>
        <taxon>Pseudokineococcus</taxon>
    </lineage>
</organism>
<dbReference type="PANTHER" id="PTHR35526">
    <property type="entry name" value="ANTI-SIGMA-F FACTOR RSBW-RELATED"/>
    <property type="match status" value="1"/>
</dbReference>
<evidence type="ECO:0000313" key="4">
    <source>
        <dbReference type="Proteomes" id="UP000276232"/>
    </source>
</evidence>
<dbReference type="InParanoid" id="A0A3N1HLE2"/>
<name>A0A3N1HLE2_9ACTN</name>
<evidence type="ECO:0000313" key="3">
    <source>
        <dbReference type="EMBL" id="ROP43343.1"/>
    </source>
</evidence>
<protein>
    <submittedName>
        <fullName evidence="3">Anti-sigma regulatory factor (Ser/Thr protein kinase)</fullName>
    </submittedName>
</protein>
<reference evidence="3 4" key="1">
    <citation type="journal article" date="2015" name="Stand. Genomic Sci.">
        <title>Genomic Encyclopedia of Bacterial and Archaeal Type Strains, Phase III: the genomes of soil and plant-associated and newly described type strains.</title>
        <authorList>
            <person name="Whitman W.B."/>
            <person name="Woyke T."/>
            <person name="Klenk H.P."/>
            <person name="Zhou Y."/>
            <person name="Lilburn T.G."/>
            <person name="Beck B.J."/>
            <person name="De Vos P."/>
            <person name="Vandamme P."/>
            <person name="Eisen J.A."/>
            <person name="Garrity G."/>
            <person name="Hugenholtz P."/>
            <person name="Kyrpides N.C."/>
        </authorList>
    </citation>
    <scope>NUCLEOTIDE SEQUENCE [LARGE SCALE GENOMIC DNA]</scope>
    <source>
        <strain evidence="3 4">CECT 7306</strain>
    </source>
</reference>
<evidence type="ECO:0000259" key="2">
    <source>
        <dbReference type="Pfam" id="PF13581"/>
    </source>
</evidence>
<dbReference type="Pfam" id="PF13581">
    <property type="entry name" value="HATPase_c_2"/>
    <property type="match status" value="1"/>
</dbReference>
<accession>A0A3N1HLE2</accession>
<gene>
    <name evidence="3" type="ORF">EDC03_1946</name>
</gene>
<comment type="caution">
    <text evidence="3">The sequence shown here is derived from an EMBL/GenBank/DDBJ whole genome shotgun (WGS) entry which is preliminary data.</text>
</comment>
<evidence type="ECO:0000256" key="1">
    <source>
        <dbReference type="ARBA" id="ARBA00022527"/>
    </source>
</evidence>
<proteinExistence type="predicted"/>
<keyword evidence="1" id="KW-0808">Transferase</keyword>
<dbReference type="SUPFAM" id="SSF55874">
    <property type="entry name" value="ATPase domain of HSP90 chaperone/DNA topoisomerase II/histidine kinase"/>
    <property type="match status" value="1"/>
</dbReference>
<dbReference type="OrthoDB" id="3872918at2"/>
<keyword evidence="1" id="KW-0418">Kinase</keyword>
<dbReference type="Proteomes" id="UP000276232">
    <property type="component" value="Unassembled WGS sequence"/>
</dbReference>
<dbReference type="InterPro" id="IPR036890">
    <property type="entry name" value="HATPase_C_sf"/>
</dbReference>
<dbReference type="InterPro" id="IPR050267">
    <property type="entry name" value="Anti-sigma-factor_SerPK"/>
</dbReference>